<evidence type="ECO:0000313" key="2">
    <source>
        <dbReference type="EMBL" id="KAJ1208273.1"/>
    </source>
</evidence>
<organism evidence="2 3">
    <name type="scientific">Pleurodeles waltl</name>
    <name type="common">Iberian ribbed newt</name>
    <dbReference type="NCBI Taxonomy" id="8319"/>
    <lineage>
        <taxon>Eukaryota</taxon>
        <taxon>Metazoa</taxon>
        <taxon>Chordata</taxon>
        <taxon>Craniata</taxon>
        <taxon>Vertebrata</taxon>
        <taxon>Euteleostomi</taxon>
        <taxon>Amphibia</taxon>
        <taxon>Batrachia</taxon>
        <taxon>Caudata</taxon>
        <taxon>Salamandroidea</taxon>
        <taxon>Salamandridae</taxon>
        <taxon>Pleurodelinae</taxon>
        <taxon>Pleurodeles</taxon>
    </lineage>
</organism>
<name>A0AAV7W449_PLEWA</name>
<evidence type="ECO:0000313" key="3">
    <source>
        <dbReference type="Proteomes" id="UP001066276"/>
    </source>
</evidence>
<dbReference type="AlphaFoldDB" id="A0AAV7W449"/>
<reference evidence="2" key="1">
    <citation type="journal article" date="2022" name="bioRxiv">
        <title>Sequencing and chromosome-scale assembly of the giantPleurodeles waltlgenome.</title>
        <authorList>
            <person name="Brown T."/>
            <person name="Elewa A."/>
            <person name="Iarovenko S."/>
            <person name="Subramanian E."/>
            <person name="Araus A.J."/>
            <person name="Petzold A."/>
            <person name="Susuki M."/>
            <person name="Suzuki K.-i.T."/>
            <person name="Hayashi T."/>
            <person name="Toyoda A."/>
            <person name="Oliveira C."/>
            <person name="Osipova E."/>
            <person name="Leigh N.D."/>
            <person name="Simon A."/>
            <person name="Yun M.H."/>
        </authorList>
    </citation>
    <scope>NUCLEOTIDE SEQUENCE</scope>
    <source>
        <strain evidence="2">20211129_DDA</strain>
        <tissue evidence="2">Liver</tissue>
    </source>
</reference>
<feature type="region of interest" description="Disordered" evidence="1">
    <location>
        <begin position="131"/>
        <end position="157"/>
    </location>
</feature>
<gene>
    <name evidence="2" type="ORF">NDU88_003659</name>
</gene>
<keyword evidence="3" id="KW-1185">Reference proteome</keyword>
<feature type="compositionally biased region" description="Polar residues" evidence="1">
    <location>
        <begin position="147"/>
        <end position="157"/>
    </location>
</feature>
<sequence length="191" mass="20783">MKRRADPKCLPDAVFRSAAGAAVKHLRDRADGCCGLPFVRVGGALGCQVEAVTEGRDRRVRLISLGLWRLCVRPVSPLQICGLACVPRRAGVKRRVVRRLQPRPFSWRWFSASRERGEVCAHQRGTDCCGPVPGSDSTLKSRAEKSSPLTAPVSGSTKSAQATPRICFVCAQRLARESVPLVHQRAGTLSN</sequence>
<proteinExistence type="predicted"/>
<evidence type="ECO:0000256" key="1">
    <source>
        <dbReference type="SAM" id="MobiDB-lite"/>
    </source>
</evidence>
<accession>A0AAV7W449</accession>
<comment type="caution">
    <text evidence="2">The sequence shown here is derived from an EMBL/GenBank/DDBJ whole genome shotgun (WGS) entry which is preliminary data.</text>
</comment>
<protein>
    <submittedName>
        <fullName evidence="2">Uncharacterized protein</fullName>
    </submittedName>
</protein>
<dbReference type="EMBL" id="JANPWB010000002">
    <property type="protein sequence ID" value="KAJ1208273.1"/>
    <property type="molecule type" value="Genomic_DNA"/>
</dbReference>
<dbReference type="Proteomes" id="UP001066276">
    <property type="component" value="Chromosome 1_2"/>
</dbReference>